<dbReference type="PANTHER" id="PTHR11758">
    <property type="entry name" value="40S RIBOSOMAL PROTEIN S15A"/>
    <property type="match status" value="1"/>
</dbReference>
<dbReference type="SUPFAM" id="SSF56047">
    <property type="entry name" value="Ribosomal protein S8"/>
    <property type="match status" value="1"/>
</dbReference>
<name>A0A520XCY4_9DELT</name>
<dbReference type="GO" id="GO:0003735">
    <property type="term" value="F:structural constituent of ribosome"/>
    <property type="evidence" value="ECO:0007669"/>
    <property type="project" value="InterPro"/>
</dbReference>
<evidence type="ECO:0000313" key="7">
    <source>
        <dbReference type="Proteomes" id="UP000322454"/>
    </source>
</evidence>
<comment type="similarity">
    <text evidence="1">Belongs to the universal ribosomal protein uS8 family.</text>
</comment>
<dbReference type="Gene3D" id="3.30.1490.10">
    <property type="match status" value="1"/>
</dbReference>
<evidence type="ECO:0000256" key="3">
    <source>
        <dbReference type="ARBA" id="ARBA00023274"/>
    </source>
</evidence>
<dbReference type="InterPro" id="IPR035987">
    <property type="entry name" value="Ribosomal_uS8_sf"/>
</dbReference>
<evidence type="ECO:0000256" key="5">
    <source>
        <dbReference type="ARBA" id="ARBA00035525"/>
    </source>
</evidence>
<dbReference type="Proteomes" id="UP000322454">
    <property type="component" value="Unassembled WGS sequence"/>
</dbReference>
<dbReference type="InterPro" id="IPR000630">
    <property type="entry name" value="Ribosomal_uS8"/>
</dbReference>
<evidence type="ECO:0000256" key="1">
    <source>
        <dbReference type="ARBA" id="ARBA00006471"/>
    </source>
</evidence>
<proteinExistence type="inferred from homology"/>
<evidence type="ECO:0000256" key="4">
    <source>
        <dbReference type="ARBA" id="ARBA00035258"/>
    </source>
</evidence>
<gene>
    <name evidence="6" type="ORF">EVJ48_05665</name>
</gene>
<comment type="caution">
    <text evidence="6">The sequence shown here is derived from an EMBL/GenBank/DDBJ whole genome shotgun (WGS) entry which is preliminary data.</text>
</comment>
<dbReference type="NCBIfam" id="NF001109">
    <property type="entry name" value="PRK00136.1"/>
    <property type="match status" value="1"/>
</dbReference>
<dbReference type="EMBL" id="SHMQ01000013">
    <property type="protein sequence ID" value="RZV38982.1"/>
    <property type="molecule type" value="Genomic_DNA"/>
</dbReference>
<dbReference type="GO" id="GO:0005840">
    <property type="term" value="C:ribosome"/>
    <property type="evidence" value="ECO:0007669"/>
    <property type="project" value="UniProtKB-KW"/>
</dbReference>
<dbReference type="FunFam" id="3.30.1490.10:FF:000001">
    <property type="entry name" value="30S ribosomal protein S8"/>
    <property type="match status" value="1"/>
</dbReference>
<dbReference type="AlphaFoldDB" id="A0A520XCY4"/>
<evidence type="ECO:0000313" key="6">
    <source>
        <dbReference type="EMBL" id="RZV38982.1"/>
    </source>
</evidence>
<protein>
    <recommendedName>
        <fullName evidence="4">Small ribosomal subunit protein uS8</fullName>
    </recommendedName>
    <alternativeName>
        <fullName evidence="5">30S ribosomal protein S8</fullName>
    </alternativeName>
</protein>
<keyword evidence="2 6" id="KW-0689">Ribosomal protein</keyword>
<keyword evidence="3" id="KW-0687">Ribonucleoprotein</keyword>
<evidence type="ECO:0000256" key="2">
    <source>
        <dbReference type="ARBA" id="ARBA00022980"/>
    </source>
</evidence>
<dbReference type="Pfam" id="PF00410">
    <property type="entry name" value="Ribosomal_S8"/>
    <property type="match status" value="1"/>
</dbReference>
<accession>A0A520XCY4</accession>
<organism evidence="6 7">
    <name type="scientific">Candidatus Acidulodesulfobacterium acidiphilum</name>
    <dbReference type="NCBI Taxonomy" id="2597224"/>
    <lineage>
        <taxon>Bacteria</taxon>
        <taxon>Deltaproteobacteria</taxon>
        <taxon>Candidatus Acidulodesulfobacterales</taxon>
        <taxon>Candidatus Acidulodesulfobacterium</taxon>
    </lineage>
</organism>
<dbReference type="GO" id="GO:0006412">
    <property type="term" value="P:translation"/>
    <property type="evidence" value="ECO:0007669"/>
    <property type="project" value="InterPro"/>
</dbReference>
<reference evidence="6 7" key="1">
    <citation type="submission" date="2019-01" db="EMBL/GenBank/DDBJ databases">
        <title>Insights into ecological role of a new deltaproteobacterial order Candidatus Sinidesulfobacterales (Sva0485) by metagenomics and metatranscriptomics.</title>
        <authorList>
            <person name="Tan S."/>
            <person name="Liu J."/>
            <person name="Fang Y."/>
            <person name="Hedlund B."/>
            <person name="Lian Z.-H."/>
            <person name="Huang L.-Y."/>
            <person name="Li J.-T."/>
            <person name="Huang L.-N."/>
            <person name="Li W.-J."/>
            <person name="Jiang H.-C."/>
            <person name="Dong H.-L."/>
            <person name="Shu W.-S."/>
        </authorList>
    </citation>
    <scope>NUCLEOTIDE SEQUENCE [LARGE SCALE GENOMIC DNA]</scope>
    <source>
        <strain evidence="6">AP4</strain>
    </source>
</reference>
<dbReference type="GO" id="GO:0005737">
    <property type="term" value="C:cytoplasm"/>
    <property type="evidence" value="ECO:0007669"/>
    <property type="project" value="UniProtKB-ARBA"/>
</dbReference>
<dbReference type="Gene3D" id="3.30.1370.30">
    <property type="match status" value="1"/>
</dbReference>
<dbReference type="GO" id="GO:1990904">
    <property type="term" value="C:ribonucleoprotein complex"/>
    <property type="evidence" value="ECO:0007669"/>
    <property type="project" value="UniProtKB-KW"/>
</dbReference>
<sequence length="132" mass="14746">MNYPVSDMVVRIKNAYKAGKENVNIPYSGLKENLCEILKKKGFIEDYSIENADSVPLKSINVKLAYFENKKPTIIDIETTSTPGIRFYKKVKDIRSYKNGLGVEVFSTSAGILSDAECKEKNIGGLSLLKVF</sequence>